<reference evidence="2" key="1">
    <citation type="submission" date="2020-05" db="EMBL/GenBank/DDBJ databases">
        <authorList>
            <person name="Chiriac C."/>
            <person name="Salcher M."/>
            <person name="Ghai R."/>
            <person name="Kavagutti S V."/>
        </authorList>
    </citation>
    <scope>NUCLEOTIDE SEQUENCE</scope>
</reference>
<proteinExistence type="predicted"/>
<dbReference type="EMBL" id="CAEZTG010000203">
    <property type="protein sequence ID" value="CAB4579433.1"/>
    <property type="molecule type" value="Genomic_DNA"/>
</dbReference>
<name>A0A6J6EXG9_9ZZZZ</name>
<gene>
    <name evidence="2" type="ORF">UFOPK1603_01656</name>
</gene>
<accession>A0A6J6EXG9</accession>
<organism evidence="2">
    <name type="scientific">freshwater metagenome</name>
    <dbReference type="NCBI Taxonomy" id="449393"/>
    <lineage>
        <taxon>unclassified sequences</taxon>
        <taxon>metagenomes</taxon>
        <taxon>ecological metagenomes</taxon>
    </lineage>
</organism>
<feature type="compositionally biased region" description="Basic and acidic residues" evidence="1">
    <location>
        <begin position="44"/>
        <end position="55"/>
    </location>
</feature>
<evidence type="ECO:0000313" key="2">
    <source>
        <dbReference type="EMBL" id="CAB4579433.1"/>
    </source>
</evidence>
<dbReference type="AlphaFoldDB" id="A0A6J6EXG9"/>
<sequence length="67" mass="7748">MKDELIRPVEVSLRPGPVTHLRHLSSESWFPSEECSNRNLCDHGATHDRRSEKHQKGVGFPVKKVDW</sequence>
<feature type="region of interest" description="Disordered" evidence="1">
    <location>
        <begin position="44"/>
        <end position="67"/>
    </location>
</feature>
<protein>
    <submittedName>
        <fullName evidence="2">Unannotated protein</fullName>
    </submittedName>
</protein>
<evidence type="ECO:0000256" key="1">
    <source>
        <dbReference type="SAM" id="MobiDB-lite"/>
    </source>
</evidence>